<protein>
    <submittedName>
        <fullName evidence="2">Uncharacterized protein</fullName>
    </submittedName>
</protein>
<keyword evidence="1" id="KW-0732">Signal</keyword>
<feature type="signal peptide" evidence="1">
    <location>
        <begin position="1"/>
        <end position="19"/>
    </location>
</feature>
<dbReference type="RefSeq" id="WP_099148590.1">
    <property type="nucleotide sequence ID" value="NZ_PDUD01000003.1"/>
</dbReference>
<dbReference type="EMBL" id="PDUD01000003">
    <property type="protein sequence ID" value="PHN08071.1"/>
    <property type="molecule type" value="Genomic_DNA"/>
</dbReference>
<dbReference type="OrthoDB" id="1493270at2"/>
<comment type="caution">
    <text evidence="2">The sequence shown here is derived from an EMBL/GenBank/DDBJ whole genome shotgun (WGS) entry which is preliminary data.</text>
</comment>
<gene>
    <name evidence="2" type="ORF">CRP01_03385</name>
</gene>
<feature type="chain" id="PRO_5012180830" evidence="1">
    <location>
        <begin position="20"/>
        <end position="182"/>
    </location>
</feature>
<dbReference type="AlphaFoldDB" id="A0A2D0NHW3"/>
<keyword evidence="3" id="KW-1185">Reference proteome</keyword>
<dbReference type="Proteomes" id="UP000223913">
    <property type="component" value="Unassembled WGS sequence"/>
</dbReference>
<organism evidence="2 3">
    <name type="scientific">Flavilitoribacter nigricans (strain ATCC 23147 / DSM 23189 / NBRC 102662 / NCIMB 1420 / SS-2)</name>
    <name type="common">Lewinella nigricans</name>
    <dbReference type="NCBI Taxonomy" id="1122177"/>
    <lineage>
        <taxon>Bacteria</taxon>
        <taxon>Pseudomonadati</taxon>
        <taxon>Bacteroidota</taxon>
        <taxon>Saprospiria</taxon>
        <taxon>Saprospirales</taxon>
        <taxon>Lewinellaceae</taxon>
        <taxon>Flavilitoribacter</taxon>
    </lineage>
</organism>
<proteinExistence type="predicted"/>
<evidence type="ECO:0000313" key="3">
    <source>
        <dbReference type="Proteomes" id="UP000223913"/>
    </source>
</evidence>
<name>A0A2D0NHW3_FLAN2</name>
<evidence type="ECO:0000256" key="1">
    <source>
        <dbReference type="SAM" id="SignalP"/>
    </source>
</evidence>
<sequence>MRKHIFLPAIFLLPLCLSAQILTGIATEWSDSFRQWNLYTLNEETEGELRLRWATGEDWTEWNYSLDEHFGSAKIKWRNNPNEWEIRGDNVIVTARTLWNDDPREWRISGPGGRQFTLKCKYGNQIDEWYITDERYGYFGMYTSWEGDPRDWVIVDELKEEVSLPEKMALAFIVLYHSTPKE</sequence>
<reference evidence="2 3" key="1">
    <citation type="submission" date="2017-10" db="EMBL/GenBank/DDBJ databases">
        <title>The draft genome sequence of Lewinella nigricans NBRC 102662.</title>
        <authorList>
            <person name="Wang K."/>
        </authorList>
    </citation>
    <scope>NUCLEOTIDE SEQUENCE [LARGE SCALE GENOMIC DNA]</scope>
    <source>
        <strain evidence="2 3">NBRC 102662</strain>
    </source>
</reference>
<evidence type="ECO:0000313" key="2">
    <source>
        <dbReference type="EMBL" id="PHN08071.1"/>
    </source>
</evidence>
<accession>A0A2D0NHW3</accession>